<gene>
    <name evidence="1" type="primary">ORF477</name>
</gene>
<sequence length="69" mass="7513">LVHSKANPYHPLTSSSVPSKVQMDFGTSYPYFSQTLLSTNGEAESTRMIVKALADHTVYTADHSTPPMA</sequence>
<organism evidence="1">
    <name type="scientific">Arion vulgaris</name>
    <dbReference type="NCBI Taxonomy" id="1028688"/>
    <lineage>
        <taxon>Eukaryota</taxon>
        <taxon>Metazoa</taxon>
        <taxon>Spiralia</taxon>
        <taxon>Lophotrochozoa</taxon>
        <taxon>Mollusca</taxon>
        <taxon>Gastropoda</taxon>
        <taxon>Heterobranchia</taxon>
        <taxon>Euthyneura</taxon>
        <taxon>Panpulmonata</taxon>
        <taxon>Eupulmonata</taxon>
        <taxon>Stylommatophora</taxon>
        <taxon>Helicina</taxon>
        <taxon>Arionoidea</taxon>
        <taxon>Arionidae</taxon>
        <taxon>Arion</taxon>
    </lineage>
</organism>
<reference evidence="1" key="1">
    <citation type="submission" date="2014-12" db="EMBL/GenBank/DDBJ databases">
        <title>Insight into the proteome of Arion vulgaris.</title>
        <authorList>
            <person name="Aradska J."/>
            <person name="Bulat T."/>
            <person name="Smidak R."/>
            <person name="Sarate P."/>
            <person name="Gangsoo J."/>
            <person name="Sialana F."/>
            <person name="Bilban M."/>
            <person name="Lubec G."/>
        </authorList>
    </citation>
    <scope>NUCLEOTIDE SEQUENCE</scope>
    <source>
        <tissue evidence="1">Skin</tissue>
    </source>
</reference>
<feature type="non-terminal residue" evidence="1">
    <location>
        <position position="69"/>
    </location>
</feature>
<protein>
    <submittedName>
        <fullName evidence="1">Uncharacterized protein</fullName>
    </submittedName>
</protein>
<name>A0A0B6XT82_9EUPU</name>
<dbReference type="EMBL" id="HACG01000198">
    <property type="protein sequence ID" value="CEK47063.1"/>
    <property type="molecule type" value="Transcribed_RNA"/>
</dbReference>
<proteinExistence type="predicted"/>
<evidence type="ECO:0000313" key="1">
    <source>
        <dbReference type="EMBL" id="CEK47063.1"/>
    </source>
</evidence>
<feature type="non-terminal residue" evidence="1">
    <location>
        <position position="1"/>
    </location>
</feature>
<dbReference type="AlphaFoldDB" id="A0A0B6XT82"/>
<accession>A0A0B6XT82</accession>